<evidence type="ECO:0000313" key="4">
    <source>
        <dbReference type="EMBL" id="GIM70806.1"/>
    </source>
</evidence>
<protein>
    <submittedName>
        <fullName evidence="4">SAM-dependent methyltransferase</fullName>
    </submittedName>
</protein>
<comment type="caution">
    <text evidence="4">The sequence shown here is derived from an EMBL/GenBank/DDBJ whole genome shotgun (WGS) entry which is preliminary data.</text>
</comment>
<keyword evidence="5" id="KW-1185">Reference proteome</keyword>
<keyword evidence="2" id="KW-0808">Transferase</keyword>
<sequence>MLDLDAEVLHEYHADLLGRVHDAVPDARRIVDVGSGTGTGSLALARRFPQAEVLALDLSEQLLAHLAHRAHGLNIRTQQADLDEGLPALEPVDLAWASASMHHMADPDRVVAEILTALRPGGVFAVVELTGFPRFVAGDDNVEARLHTLLKAQHEEHVPHMGDDWGARLAKAGFTVEIERHFPIALTAPLPPATARYAEVSLLRLREKFAPDLGAADLAELDTLIGDLPNRGDLTVRTDRSLWLARRPL</sequence>
<dbReference type="InterPro" id="IPR041698">
    <property type="entry name" value="Methyltransf_25"/>
</dbReference>
<dbReference type="Pfam" id="PF13649">
    <property type="entry name" value="Methyltransf_25"/>
    <property type="match status" value="1"/>
</dbReference>
<name>A0A919SFC9_9ACTN</name>
<dbReference type="GO" id="GO:0032259">
    <property type="term" value="P:methylation"/>
    <property type="evidence" value="ECO:0007669"/>
    <property type="project" value="UniProtKB-KW"/>
</dbReference>
<feature type="domain" description="Methyltransferase" evidence="3">
    <location>
        <begin position="30"/>
        <end position="122"/>
    </location>
</feature>
<evidence type="ECO:0000313" key="5">
    <source>
        <dbReference type="Proteomes" id="UP000680865"/>
    </source>
</evidence>
<reference evidence="4" key="1">
    <citation type="submission" date="2021-03" db="EMBL/GenBank/DDBJ databases">
        <title>Whole genome shotgun sequence of Actinoplanes consettensis NBRC 14913.</title>
        <authorList>
            <person name="Komaki H."/>
            <person name="Tamura T."/>
        </authorList>
    </citation>
    <scope>NUCLEOTIDE SEQUENCE</scope>
    <source>
        <strain evidence="4">NBRC 14913</strain>
    </source>
</reference>
<dbReference type="SUPFAM" id="SSF53335">
    <property type="entry name" value="S-adenosyl-L-methionine-dependent methyltransferases"/>
    <property type="match status" value="1"/>
</dbReference>
<dbReference type="EMBL" id="BOQP01000008">
    <property type="protein sequence ID" value="GIM70806.1"/>
    <property type="molecule type" value="Genomic_DNA"/>
</dbReference>
<organism evidence="4 5">
    <name type="scientific">Winogradskya consettensis</name>
    <dbReference type="NCBI Taxonomy" id="113560"/>
    <lineage>
        <taxon>Bacteria</taxon>
        <taxon>Bacillati</taxon>
        <taxon>Actinomycetota</taxon>
        <taxon>Actinomycetes</taxon>
        <taxon>Micromonosporales</taxon>
        <taxon>Micromonosporaceae</taxon>
        <taxon>Winogradskya</taxon>
    </lineage>
</organism>
<dbReference type="InterPro" id="IPR029063">
    <property type="entry name" value="SAM-dependent_MTases_sf"/>
</dbReference>
<dbReference type="PANTHER" id="PTHR43861">
    <property type="entry name" value="TRANS-ACONITATE 2-METHYLTRANSFERASE-RELATED"/>
    <property type="match status" value="1"/>
</dbReference>
<proteinExistence type="predicted"/>
<dbReference type="GO" id="GO:0008168">
    <property type="term" value="F:methyltransferase activity"/>
    <property type="evidence" value="ECO:0007669"/>
    <property type="project" value="UniProtKB-KW"/>
</dbReference>
<accession>A0A919SFC9</accession>
<evidence type="ECO:0000259" key="3">
    <source>
        <dbReference type="Pfam" id="PF13649"/>
    </source>
</evidence>
<dbReference type="CDD" id="cd02440">
    <property type="entry name" value="AdoMet_MTases"/>
    <property type="match status" value="1"/>
</dbReference>
<evidence type="ECO:0000256" key="2">
    <source>
        <dbReference type="ARBA" id="ARBA00022679"/>
    </source>
</evidence>
<dbReference type="PANTHER" id="PTHR43861:SF1">
    <property type="entry name" value="TRANS-ACONITATE 2-METHYLTRANSFERASE"/>
    <property type="match status" value="1"/>
</dbReference>
<dbReference type="Proteomes" id="UP000680865">
    <property type="component" value="Unassembled WGS sequence"/>
</dbReference>
<dbReference type="AlphaFoldDB" id="A0A919SFC9"/>
<evidence type="ECO:0000256" key="1">
    <source>
        <dbReference type="ARBA" id="ARBA00022603"/>
    </source>
</evidence>
<keyword evidence="1 4" id="KW-0489">Methyltransferase</keyword>
<dbReference type="Gene3D" id="3.40.50.150">
    <property type="entry name" value="Vaccinia Virus protein VP39"/>
    <property type="match status" value="1"/>
</dbReference>
<gene>
    <name evidence="4" type="ORF">Aco04nite_22180</name>
</gene>